<sequence>MNWGTELWSSPLLDIGLFHGAPQHYVFSPSQPSAASDPLKVVRPPCLRTPYATFSRLWSPFVNSSAPPHQSCDRRGQPNAISAN</sequence>
<dbReference type="Proteomes" id="UP001064048">
    <property type="component" value="Chromosome Z"/>
</dbReference>
<comment type="caution">
    <text evidence="1">The sequence shown here is derived from an EMBL/GenBank/DDBJ whole genome shotgun (WGS) entry which is preliminary data.</text>
</comment>
<name>A0ACC0K008_CHOFU</name>
<proteinExistence type="predicted"/>
<dbReference type="EMBL" id="CM046131">
    <property type="protein sequence ID" value="KAI8429704.1"/>
    <property type="molecule type" value="Genomic_DNA"/>
</dbReference>
<keyword evidence="2" id="KW-1185">Reference proteome</keyword>
<accession>A0ACC0K008</accession>
<gene>
    <name evidence="1" type="ORF">MSG28_000271</name>
</gene>
<evidence type="ECO:0000313" key="1">
    <source>
        <dbReference type="EMBL" id="KAI8429704.1"/>
    </source>
</evidence>
<reference evidence="1 2" key="1">
    <citation type="journal article" date="2022" name="Genome Biol. Evol.">
        <title>The Spruce Budworm Genome: Reconstructing the Evolutionary History of Antifreeze Proteins.</title>
        <authorList>
            <person name="Beliveau C."/>
            <person name="Gagne P."/>
            <person name="Picq S."/>
            <person name="Vernygora O."/>
            <person name="Keeling C.I."/>
            <person name="Pinkney K."/>
            <person name="Doucet D."/>
            <person name="Wen F."/>
            <person name="Johnston J.S."/>
            <person name="Maaroufi H."/>
            <person name="Boyle B."/>
            <person name="Laroche J."/>
            <person name="Dewar K."/>
            <person name="Juretic N."/>
            <person name="Blackburn G."/>
            <person name="Nisole A."/>
            <person name="Brunet B."/>
            <person name="Brandao M."/>
            <person name="Lumley L."/>
            <person name="Duan J."/>
            <person name="Quan G."/>
            <person name="Lucarotti C.J."/>
            <person name="Roe A.D."/>
            <person name="Sperling F.A.H."/>
            <person name="Levesque R.C."/>
            <person name="Cusson M."/>
        </authorList>
    </citation>
    <scope>NUCLEOTIDE SEQUENCE [LARGE SCALE GENOMIC DNA]</scope>
    <source>
        <strain evidence="1">Glfc:IPQL:Cfum</strain>
    </source>
</reference>
<protein>
    <submittedName>
        <fullName evidence="1">Uncharacterized protein</fullName>
    </submittedName>
</protein>
<organism evidence="1 2">
    <name type="scientific">Choristoneura fumiferana</name>
    <name type="common">Spruce budworm moth</name>
    <name type="synonym">Archips fumiferana</name>
    <dbReference type="NCBI Taxonomy" id="7141"/>
    <lineage>
        <taxon>Eukaryota</taxon>
        <taxon>Metazoa</taxon>
        <taxon>Ecdysozoa</taxon>
        <taxon>Arthropoda</taxon>
        <taxon>Hexapoda</taxon>
        <taxon>Insecta</taxon>
        <taxon>Pterygota</taxon>
        <taxon>Neoptera</taxon>
        <taxon>Endopterygota</taxon>
        <taxon>Lepidoptera</taxon>
        <taxon>Glossata</taxon>
        <taxon>Ditrysia</taxon>
        <taxon>Tortricoidea</taxon>
        <taxon>Tortricidae</taxon>
        <taxon>Tortricinae</taxon>
        <taxon>Choristoneura</taxon>
    </lineage>
</organism>
<evidence type="ECO:0000313" key="2">
    <source>
        <dbReference type="Proteomes" id="UP001064048"/>
    </source>
</evidence>